<keyword evidence="2" id="KW-1185">Reference proteome</keyword>
<dbReference type="GeneID" id="300294836"/>
<evidence type="ECO:0000313" key="1">
    <source>
        <dbReference type="EMBL" id="MBB5114455.1"/>
    </source>
</evidence>
<comment type="caution">
    <text evidence="1">The sequence shown here is derived from an EMBL/GenBank/DDBJ whole genome shotgun (WGS) entry which is preliminary data.</text>
</comment>
<reference evidence="1 2" key="1">
    <citation type="submission" date="2020-08" db="EMBL/GenBank/DDBJ databases">
        <title>Sequencing the genomes of 1000 actinobacteria strains.</title>
        <authorList>
            <person name="Klenk H.-P."/>
        </authorList>
    </citation>
    <scope>NUCLEOTIDE SEQUENCE [LARGE SCALE GENOMIC DNA]</scope>
    <source>
        <strain evidence="1 2">DSM 43036</strain>
    </source>
</reference>
<organism evidence="1 2">
    <name type="scientific">Micromonospora echinospora</name>
    <name type="common">Micromonospora purpurea</name>
    <dbReference type="NCBI Taxonomy" id="1877"/>
    <lineage>
        <taxon>Bacteria</taxon>
        <taxon>Bacillati</taxon>
        <taxon>Actinomycetota</taxon>
        <taxon>Actinomycetes</taxon>
        <taxon>Micromonosporales</taxon>
        <taxon>Micromonosporaceae</taxon>
        <taxon>Micromonospora</taxon>
    </lineage>
</organism>
<gene>
    <name evidence="1" type="ORF">FHU28_004294</name>
</gene>
<dbReference type="EMBL" id="JACHJC010000001">
    <property type="protein sequence ID" value="MBB5114455.1"/>
    <property type="molecule type" value="Genomic_DNA"/>
</dbReference>
<sequence>MAQAWIVRAGRDDNYDALALDKDLIAVGWAAAGDLTDAGDPHAIKARVRAAYPDVERRAMENYAIQLIAFRSRMAEGDIVLFLRATSPDVAIGRVVGPYQYRTDLPSGIRHVRAVQWSRTDIPRTSVEREVLALPSLTTVYRINQAESLARLERLLGAAVPVSTVPEQPAVTDLDHDDVPFTSLKRNLNYARSLATAGQHLAQLKVGAFEVSDVFRAAWVQSVAALDHWVRQEIRARMLKLVAQPSLPKPRGFAAFQISLGLIEEVQLGKKTWVQALDQQLRDQGHLVYQNPDKIRDGFALVHDVKGFWDRVAKVLTQQGGDGVSFTGKEVQEQLKQIVQRRHKIAHEYDDDPDTPGGKRPIDGAETTRTIDYIEQVAAAILDVLQSAEQAAA</sequence>
<proteinExistence type="predicted"/>
<dbReference type="Proteomes" id="UP000618986">
    <property type="component" value="Unassembled WGS sequence"/>
</dbReference>
<protein>
    <submittedName>
        <fullName evidence="1">Restriction system protein</fullName>
    </submittedName>
</protein>
<dbReference type="RefSeq" id="WP_184686295.1">
    <property type="nucleotide sequence ID" value="NZ_JACHJC010000001.1"/>
</dbReference>
<accession>A0ABR6MIF0</accession>
<name>A0ABR6MIF0_MICEC</name>
<evidence type="ECO:0000313" key="2">
    <source>
        <dbReference type="Proteomes" id="UP000618986"/>
    </source>
</evidence>